<organism evidence="1 2">
    <name type="scientific">Funneliformis caledonium</name>
    <dbReference type="NCBI Taxonomy" id="1117310"/>
    <lineage>
        <taxon>Eukaryota</taxon>
        <taxon>Fungi</taxon>
        <taxon>Fungi incertae sedis</taxon>
        <taxon>Mucoromycota</taxon>
        <taxon>Glomeromycotina</taxon>
        <taxon>Glomeromycetes</taxon>
        <taxon>Glomerales</taxon>
        <taxon>Glomeraceae</taxon>
        <taxon>Funneliformis</taxon>
    </lineage>
</organism>
<evidence type="ECO:0000313" key="2">
    <source>
        <dbReference type="Proteomes" id="UP000789570"/>
    </source>
</evidence>
<dbReference type="EMBL" id="CAJVPQ010000790">
    <property type="protein sequence ID" value="CAG8510512.1"/>
    <property type="molecule type" value="Genomic_DNA"/>
</dbReference>
<feature type="non-terminal residue" evidence="1">
    <location>
        <position position="120"/>
    </location>
</feature>
<gene>
    <name evidence="1" type="ORF">FCALED_LOCUS4173</name>
</gene>
<reference evidence="1" key="1">
    <citation type="submission" date="2021-06" db="EMBL/GenBank/DDBJ databases">
        <authorList>
            <person name="Kallberg Y."/>
            <person name="Tangrot J."/>
            <person name="Rosling A."/>
        </authorList>
    </citation>
    <scope>NUCLEOTIDE SEQUENCE</scope>
    <source>
        <strain evidence="1">UK204</strain>
    </source>
</reference>
<name>A0A9N9F5J6_9GLOM</name>
<dbReference type="AlphaFoldDB" id="A0A9N9F5J6"/>
<evidence type="ECO:0000313" key="1">
    <source>
        <dbReference type="EMBL" id="CAG8510512.1"/>
    </source>
</evidence>
<accession>A0A9N9F5J6</accession>
<sequence length="120" mass="13566">VYEKPEEFICIIHEKVSRLVSNINYVSSPAILTSLAYQQLDSSEEDNGLDSDAFQPGKKILPREIGTRLSWAAPSKARPVALKSIKNSQDITSEYINELRTHYRCISATPSYSGEMRRVF</sequence>
<proteinExistence type="predicted"/>
<protein>
    <submittedName>
        <fullName evidence="1">4406_t:CDS:1</fullName>
    </submittedName>
</protein>
<dbReference type="Proteomes" id="UP000789570">
    <property type="component" value="Unassembled WGS sequence"/>
</dbReference>
<dbReference type="OrthoDB" id="10252171at2759"/>
<comment type="caution">
    <text evidence="1">The sequence shown here is derived from an EMBL/GenBank/DDBJ whole genome shotgun (WGS) entry which is preliminary data.</text>
</comment>
<keyword evidence="2" id="KW-1185">Reference proteome</keyword>